<dbReference type="Gene3D" id="1.10.472.80">
    <property type="entry name" value="Ypt/Rab-GAP domain of gyp1p, domain 3"/>
    <property type="match status" value="1"/>
</dbReference>
<dbReference type="GO" id="GO:0005096">
    <property type="term" value="F:GTPase activator activity"/>
    <property type="evidence" value="ECO:0007669"/>
    <property type="project" value="UniProtKB-KW"/>
</dbReference>
<evidence type="ECO:0000313" key="4">
    <source>
        <dbReference type="EMBL" id="JAP82956.1"/>
    </source>
</evidence>
<feature type="compositionally biased region" description="Low complexity" evidence="2">
    <location>
        <begin position="436"/>
        <end position="451"/>
    </location>
</feature>
<dbReference type="FunFam" id="1.10.8.270:FF:000017">
    <property type="entry name" value="TBC1 domain family member 16"/>
    <property type="match status" value="1"/>
</dbReference>
<dbReference type="AlphaFoldDB" id="A0A131YXP7"/>
<feature type="compositionally biased region" description="Polar residues" evidence="2">
    <location>
        <begin position="140"/>
        <end position="153"/>
    </location>
</feature>
<keyword evidence="1" id="KW-0343">GTPase activation</keyword>
<accession>A0A131YXP7</accession>
<feature type="compositionally biased region" description="Polar residues" evidence="2">
    <location>
        <begin position="326"/>
        <end position="346"/>
    </location>
</feature>
<evidence type="ECO:0000256" key="2">
    <source>
        <dbReference type="SAM" id="MobiDB-lite"/>
    </source>
</evidence>
<dbReference type="Gene3D" id="1.10.8.270">
    <property type="entry name" value="putative rabgap domain of human tbc1 domain family member 14 like domains"/>
    <property type="match status" value="1"/>
</dbReference>
<evidence type="ECO:0000256" key="1">
    <source>
        <dbReference type="ARBA" id="ARBA00022468"/>
    </source>
</evidence>
<feature type="domain" description="Rab-GAP TBC" evidence="3">
    <location>
        <begin position="580"/>
        <end position="793"/>
    </location>
</feature>
<dbReference type="EMBL" id="GEDV01005601">
    <property type="protein sequence ID" value="JAP82956.1"/>
    <property type="molecule type" value="Transcribed_RNA"/>
</dbReference>
<feature type="compositionally biased region" description="Basic and acidic residues" evidence="2">
    <location>
        <begin position="297"/>
        <end position="308"/>
    </location>
</feature>
<feature type="compositionally biased region" description="Low complexity" evidence="2">
    <location>
        <begin position="901"/>
        <end position="915"/>
    </location>
</feature>
<dbReference type="PANTHER" id="PTHR22957">
    <property type="entry name" value="TBC1 DOMAIN FAMILY MEMBER GTPASE-ACTIVATING PROTEIN"/>
    <property type="match status" value="1"/>
</dbReference>
<proteinExistence type="predicted"/>
<dbReference type="FunFam" id="1.10.472.80:FF:000020">
    <property type="entry name" value="TBC1 domain family, member 16"/>
    <property type="match status" value="1"/>
</dbReference>
<reference evidence="4" key="1">
    <citation type="journal article" date="2016" name="Ticks Tick Borne Dis.">
        <title>De novo assembly and annotation of the salivary gland transcriptome of Rhipicephalus appendiculatus male and female ticks during blood feeding.</title>
        <authorList>
            <person name="de Castro M.H."/>
            <person name="de Klerk D."/>
            <person name="Pienaar R."/>
            <person name="Latif A.A."/>
            <person name="Rees D.J."/>
            <person name="Mans B.J."/>
        </authorList>
    </citation>
    <scope>NUCLEOTIDE SEQUENCE</scope>
    <source>
        <tissue evidence="4">Salivary glands</tissue>
    </source>
</reference>
<dbReference type="SMART" id="SM00164">
    <property type="entry name" value="TBC"/>
    <property type="match status" value="1"/>
</dbReference>
<feature type="region of interest" description="Disordered" evidence="2">
    <location>
        <begin position="87"/>
        <end position="196"/>
    </location>
</feature>
<feature type="region of interest" description="Disordered" evidence="2">
    <location>
        <begin position="269"/>
        <end position="403"/>
    </location>
</feature>
<feature type="compositionally biased region" description="Polar residues" evidence="2">
    <location>
        <begin position="269"/>
        <end position="281"/>
    </location>
</feature>
<organism evidence="4">
    <name type="scientific">Rhipicephalus appendiculatus</name>
    <name type="common">Brown ear tick</name>
    <dbReference type="NCBI Taxonomy" id="34631"/>
    <lineage>
        <taxon>Eukaryota</taxon>
        <taxon>Metazoa</taxon>
        <taxon>Ecdysozoa</taxon>
        <taxon>Arthropoda</taxon>
        <taxon>Chelicerata</taxon>
        <taxon>Arachnida</taxon>
        <taxon>Acari</taxon>
        <taxon>Parasitiformes</taxon>
        <taxon>Ixodida</taxon>
        <taxon>Ixodoidea</taxon>
        <taxon>Ixodidae</taxon>
        <taxon>Rhipicephalinae</taxon>
        <taxon>Rhipicephalus</taxon>
        <taxon>Rhipicephalus</taxon>
    </lineage>
</organism>
<sequence length="915" mass="100009">MAALHTLLRRASDLFRTSSGTPQQLKPPAADGEVVFCKNNVCVHPPVSSKNGVTHHPGYLTIKVHHDEVLGLSLRLSWIPNASLKKNPRSLENRTPCSSPCRSPSVCTSVCPSPTVHQRQFRRGSTSSGNQPAPDEGSTCHLSCDQQSISSAVSDMGSPPEEQGSLDSWTASDQAEMTASTAGSPAGLPLDPSEGDLCGAGTSATVSKMPSCEDESVSGADCNGSSSSAIGPEEVTAALESMISGLNQIDTGNGVGSKSSLGCAAAPSKETSVSSLGNGEDTSGRFERNGTAMSDAPWKDAGDIRAGGDTHYNQPWHSEWNGSIDEPSSSRAKPQPESLRSMTDSGIASGPAIMVSRHSGCSSADLATCESGRSSGLVSSGSSEGPDSGQQSPFPGDDGSNRLLERLRSGSRFMLEEGTPEQLAHAHNLSFPDNASLSGRSPSRSSMSRESPCGQFSVDLSQMRSLRLLFSNRECTCGQLVIASRESQYKIFHFHHGGLERLAPVLGEFDFLTRGKKSKNENCPYDHFSVSKPQVSAEECHPEEGLCSTPVDEEAWRQYMNDDGSIDDDFQLRKAIFFRGLDPRLRREAWPLLLQHYAFSMTFEEREQIRNDRFLEYQDIRKQRERMSPAEREAFWRNVECTVEKDVVRTDRTNPFYAGDDNPNIEIMKNILLNYAACNPNLGYTQGMSDLLAPVLAEIQDESEAFWCFVGLMQRTIFVSSPKDGDMDLNLEYMRELLRLMTPRFYAHLECQCEHYPDALELLFVHRWLVLCFKREFAEPEALQMWEACWARYQTDWFHLFLGAAIVALYGGDVVDQGMRPDEMLLHFSSLAGHMDGDLVLRKARGLLHQFRLLPCIPCTLAGLCELCGPGMWDSGHEPIIECRGSHGDRSCPHGGQDPVASSGAATAAAANHVP</sequence>
<evidence type="ECO:0000259" key="3">
    <source>
        <dbReference type="PROSITE" id="PS50086"/>
    </source>
</evidence>
<dbReference type="InterPro" id="IPR000195">
    <property type="entry name" value="Rab-GAP-TBC_dom"/>
</dbReference>
<feature type="compositionally biased region" description="Low complexity" evidence="2">
    <location>
        <begin position="94"/>
        <end position="116"/>
    </location>
</feature>
<dbReference type="Pfam" id="PF00566">
    <property type="entry name" value="RabGAP-TBC"/>
    <property type="match status" value="1"/>
</dbReference>
<dbReference type="GO" id="GO:0005769">
    <property type="term" value="C:early endosome"/>
    <property type="evidence" value="ECO:0007669"/>
    <property type="project" value="TreeGrafter"/>
</dbReference>
<feature type="region of interest" description="Disordered" evidence="2">
    <location>
        <begin position="426"/>
        <end position="454"/>
    </location>
</feature>
<feature type="compositionally biased region" description="Low complexity" evidence="2">
    <location>
        <begin position="371"/>
        <end position="385"/>
    </location>
</feature>
<feature type="region of interest" description="Disordered" evidence="2">
    <location>
        <begin position="892"/>
        <end position="915"/>
    </location>
</feature>
<dbReference type="Gene3D" id="2.30.29.230">
    <property type="match status" value="1"/>
</dbReference>
<name>A0A131YXP7_RHIAP</name>
<feature type="compositionally biased region" description="Polar residues" evidence="2">
    <location>
        <begin position="165"/>
        <end position="183"/>
    </location>
</feature>
<dbReference type="InterPro" id="IPR035969">
    <property type="entry name" value="Rab-GAP_TBC_sf"/>
</dbReference>
<protein>
    <submittedName>
        <fullName evidence="4">RabGAP domain-containing protein</fullName>
    </submittedName>
</protein>
<dbReference type="PANTHER" id="PTHR22957:SF547">
    <property type="entry name" value="TBC1 DOMAIN FAMILY MEMBER 16"/>
    <property type="match status" value="1"/>
</dbReference>
<dbReference type="SUPFAM" id="SSF47923">
    <property type="entry name" value="Ypt/Rab-GAP domain of gyp1p"/>
    <property type="match status" value="2"/>
</dbReference>
<dbReference type="PROSITE" id="PS50086">
    <property type="entry name" value="TBC_RABGAP"/>
    <property type="match status" value="1"/>
</dbReference>